<comment type="caution">
    <text evidence="1">The sequence shown here is derived from an EMBL/GenBank/DDBJ whole genome shotgun (WGS) entry which is preliminary data.</text>
</comment>
<proteinExistence type="predicted"/>
<accession>A0ABP7PUH4</accession>
<evidence type="ECO:0000313" key="1">
    <source>
        <dbReference type="EMBL" id="GAA3971514.1"/>
    </source>
</evidence>
<protein>
    <submittedName>
        <fullName evidence="1">Uncharacterized protein</fullName>
    </submittedName>
</protein>
<evidence type="ECO:0000313" key="2">
    <source>
        <dbReference type="Proteomes" id="UP001501081"/>
    </source>
</evidence>
<keyword evidence="2" id="KW-1185">Reference proteome</keyword>
<sequence>MNTKPVFELHPGLDHLDPQEKNTLNTYSAGIDELVSFGTHVLSWGLEATNGRDEVIPQLMIFRNILENLDAISVLVRAGSIDPCKSLLRVVLESVLNLEFMLQGAVERNGLAFLICNYHSENKLTEKLTPGKEQFKQLRSKLRADRSLPDYILPPNIEGLPAHRENLKSLMDHPLYKEVETEYQRSVSSGTRNPAWHQLFDGPPTIEQLAEKLSHQGLYEVLYRGWSGSIHGEDILKGKFGTEEGHFTISQIRLLTDTKAVTQHACSLGMIAYWAYIRYRMPNREIDMANWYLTFRSFYQSLL</sequence>
<name>A0ABP7PUH4_9SPHI</name>
<dbReference type="Pfam" id="PF18928">
    <property type="entry name" value="DUF5677"/>
    <property type="match status" value="1"/>
</dbReference>
<gene>
    <name evidence="1" type="ORF">GCM10022246_24980</name>
</gene>
<dbReference type="InterPro" id="IPR043733">
    <property type="entry name" value="DUF5677"/>
</dbReference>
<dbReference type="RefSeq" id="WP_344767508.1">
    <property type="nucleotide sequence ID" value="NZ_BAABAK010000011.1"/>
</dbReference>
<reference evidence="2" key="1">
    <citation type="journal article" date="2019" name="Int. J. Syst. Evol. Microbiol.">
        <title>The Global Catalogue of Microorganisms (GCM) 10K type strain sequencing project: providing services to taxonomists for standard genome sequencing and annotation.</title>
        <authorList>
            <consortium name="The Broad Institute Genomics Platform"/>
            <consortium name="The Broad Institute Genome Sequencing Center for Infectious Disease"/>
            <person name="Wu L."/>
            <person name="Ma J."/>
        </authorList>
    </citation>
    <scope>NUCLEOTIDE SEQUENCE [LARGE SCALE GENOMIC DNA]</scope>
    <source>
        <strain evidence="2">JCM 17338</strain>
    </source>
</reference>
<dbReference type="Proteomes" id="UP001501081">
    <property type="component" value="Unassembled WGS sequence"/>
</dbReference>
<organism evidence="1 2">
    <name type="scientific">Pedobacter ginsengiterrae</name>
    <dbReference type="NCBI Taxonomy" id="871696"/>
    <lineage>
        <taxon>Bacteria</taxon>
        <taxon>Pseudomonadati</taxon>
        <taxon>Bacteroidota</taxon>
        <taxon>Sphingobacteriia</taxon>
        <taxon>Sphingobacteriales</taxon>
        <taxon>Sphingobacteriaceae</taxon>
        <taxon>Pedobacter</taxon>
    </lineage>
</organism>
<dbReference type="EMBL" id="BAABAK010000011">
    <property type="protein sequence ID" value="GAA3971514.1"/>
    <property type="molecule type" value="Genomic_DNA"/>
</dbReference>